<dbReference type="AlphaFoldDB" id="A0A1H3F616"/>
<evidence type="ECO:0000256" key="6">
    <source>
        <dbReference type="ARBA" id="ARBA00022964"/>
    </source>
</evidence>
<evidence type="ECO:0000256" key="5">
    <source>
        <dbReference type="ARBA" id="ARBA00022797"/>
    </source>
</evidence>
<dbReference type="InterPro" id="IPR029068">
    <property type="entry name" value="Glyas_Bleomycin-R_OHBP_Dase"/>
</dbReference>
<keyword evidence="5" id="KW-0058">Aromatic hydrocarbons catabolism</keyword>
<comment type="subunit">
    <text evidence="2">Homotetramer.</text>
</comment>
<dbReference type="STRING" id="660517.SAMN04487946_103175"/>
<feature type="region of interest" description="Disordered" evidence="8">
    <location>
        <begin position="301"/>
        <end position="322"/>
    </location>
</feature>
<dbReference type="GO" id="GO:0051213">
    <property type="term" value="F:dioxygenase activity"/>
    <property type="evidence" value="ECO:0007669"/>
    <property type="project" value="UniProtKB-KW"/>
</dbReference>
<keyword evidence="3" id="KW-0479">Metal-binding</keyword>
<dbReference type="RefSeq" id="WP_089766441.1">
    <property type="nucleotide sequence ID" value="NZ_FNPB01000003.1"/>
</dbReference>
<dbReference type="InterPro" id="IPR054560">
    <property type="entry name" value="XylE-like_N"/>
</dbReference>
<dbReference type="SUPFAM" id="SSF54593">
    <property type="entry name" value="Glyoxalase/Bleomycin resistance protein/Dihydroxybiphenyl dioxygenase"/>
    <property type="match status" value="1"/>
</dbReference>
<dbReference type="InterPro" id="IPR037523">
    <property type="entry name" value="VOC_core"/>
</dbReference>
<keyword evidence="7" id="KW-0560">Oxidoreductase</keyword>
<evidence type="ECO:0000256" key="4">
    <source>
        <dbReference type="ARBA" id="ARBA00022737"/>
    </source>
</evidence>
<dbReference type="PROSITE" id="PS51819">
    <property type="entry name" value="VOC"/>
    <property type="match status" value="2"/>
</dbReference>
<feature type="domain" description="VOC" evidence="9">
    <location>
        <begin position="10"/>
        <end position="123"/>
    </location>
</feature>
<dbReference type="InterPro" id="IPR004360">
    <property type="entry name" value="Glyas_Fos-R_dOase_dom"/>
</dbReference>
<name>A0A1H3F616_9EURY</name>
<dbReference type="Gene3D" id="3.10.180.10">
    <property type="entry name" value="2,3-Dihydroxybiphenyl 1,2-Dioxygenase, domain 1"/>
    <property type="match status" value="2"/>
</dbReference>
<proteinExistence type="inferred from homology"/>
<evidence type="ECO:0000313" key="11">
    <source>
        <dbReference type="Proteomes" id="UP000199170"/>
    </source>
</evidence>
<organism evidence="10 11">
    <name type="scientific">Halobellus clavatus</name>
    <dbReference type="NCBI Taxonomy" id="660517"/>
    <lineage>
        <taxon>Archaea</taxon>
        <taxon>Methanobacteriati</taxon>
        <taxon>Methanobacteriota</taxon>
        <taxon>Stenosarchaea group</taxon>
        <taxon>Halobacteria</taxon>
        <taxon>Halobacteriales</taxon>
        <taxon>Haloferacaceae</taxon>
        <taxon>Halobellus</taxon>
    </lineage>
</organism>
<dbReference type="OrthoDB" id="37941at2157"/>
<gene>
    <name evidence="10" type="ORF">SAMN04487946_103175</name>
</gene>
<evidence type="ECO:0000256" key="3">
    <source>
        <dbReference type="ARBA" id="ARBA00022723"/>
    </source>
</evidence>
<evidence type="ECO:0000256" key="8">
    <source>
        <dbReference type="SAM" id="MobiDB-lite"/>
    </source>
</evidence>
<evidence type="ECO:0000256" key="1">
    <source>
        <dbReference type="ARBA" id="ARBA00008784"/>
    </source>
</evidence>
<evidence type="ECO:0000256" key="7">
    <source>
        <dbReference type="ARBA" id="ARBA00023002"/>
    </source>
</evidence>
<evidence type="ECO:0000259" key="9">
    <source>
        <dbReference type="PROSITE" id="PS51819"/>
    </source>
</evidence>
<dbReference type="EMBL" id="FNPB01000003">
    <property type="protein sequence ID" value="SDX86360.1"/>
    <property type="molecule type" value="Genomic_DNA"/>
</dbReference>
<dbReference type="Pfam" id="PF22247">
    <property type="entry name" value="Diox-like_N"/>
    <property type="match status" value="1"/>
</dbReference>
<sequence length="322" mass="37127">MKRRQSPVAKLGHVAAHTPDLDESLWFFNEVMGFQITERDGDTAYLRGMRDWEHHTLSLTESGQTGIDHFAFRTESEEALHDLEAQLKDEGEEVTHVEAGTENGIGDAIRVNKFGHEYEFYWDVEKPRAPEEKRSGLLNRNYSESVANRIAPRRIDHIHVNDPGQKAFDHDEWLREKMHFQLNERYTDKDGEHWGFWYAVTPLPHDIAIHREAPDDPTQFHHVAYHLDSLQDLWTAADICSEHGIEINNRSNGPAMHAITRADCMYVKDPASNLRLELFAGPGYLNFEPDWEPIEWQEESLGGPTNHQWHGGGPTWDGIDYV</sequence>
<dbReference type="Proteomes" id="UP000199170">
    <property type="component" value="Unassembled WGS sequence"/>
</dbReference>
<keyword evidence="11" id="KW-1185">Reference proteome</keyword>
<protein>
    <submittedName>
        <fullName evidence="10">Catechol 2,3-dioxygenase</fullName>
    </submittedName>
</protein>
<reference evidence="11" key="1">
    <citation type="submission" date="2016-10" db="EMBL/GenBank/DDBJ databases">
        <authorList>
            <person name="Varghese N."/>
            <person name="Submissions S."/>
        </authorList>
    </citation>
    <scope>NUCLEOTIDE SEQUENCE [LARGE SCALE GENOMIC DNA]</scope>
    <source>
        <strain evidence="11">CGMCC 1.10118</strain>
    </source>
</reference>
<keyword evidence="4" id="KW-0677">Repeat</keyword>
<comment type="similarity">
    <text evidence="1">Belongs to the extradiol ring-cleavage dioxygenase family.</text>
</comment>
<evidence type="ECO:0000313" key="10">
    <source>
        <dbReference type="EMBL" id="SDX86360.1"/>
    </source>
</evidence>
<dbReference type="GO" id="GO:0046872">
    <property type="term" value="F:metal ion binding"/>
    <property type="evidence" value="ECO:0007669"/>
    <property type="project" value="UniProtKB-KW"/>
</dbReference>
<keyword evidence="6 10" id="KW-0223">Dioxygenase</keyword>
<dbReference type="Pfam" id="PF00903">
    <property type="entry name" value="Glyoxalase"/>
    <property type="match status" value="1"/>
</dbReference>
<feature type="domain" description="VOC" evidence="9">
    <location>
        <begin position="154"/>
        <end position="281"/>
    </location>
</feature>
<evidence type="ECO:0000256" key="2">
    <source>
        <dbReference type="ARBA" id="ARBA00011881"/>
    </source>
</evidence>
<accession>A0A1H3F616</accession>